<dbReference type="GO" id="GO:0008234">
    <property type="term" value="F:cysteine-type peptidase activity"/>
    <property type="evidence" value="ECO:0007669"/>
    <property type="project" value="InterPro"/>
</dbReference>
<dbReference type="SUPFAM" id="SSF54001">
    <property type="entry name" value="Cysteine proteinases"/>
    <property type="match status" value="1"/>
</dbReference>
<dbReference type="InterPro" id="IPR000668">
    <property type="entry name" value="Peptidase_C1A_C"/>
</dbReference>
<protein>
    <submittedName>
        <fullName evidence="3">Cysteine proteinase</fullName>
    </submittedName>
</protein>
<evidence type="ECO:0000256" key="1">
    <source>
        <dbReference type="ARBA" id="ARBA00008455"/>
    </source>
</evidence>
<dbReference type="InterPro" id="IPR013128">
    <property type="entry name" value="Peptidase_C1A"/>
</dbReference>
<dbReference type="PANTHER" id="PTHR12411">
    <property type="entry name" value="CYSTEINE PROTEASE FAMILY C1-RELATED"/>
    <property type="match status" value="1"/>
</dbReference>
<feature type="domain" description="Peptidase C1A papain C-terminal" evidence="2">
    <location>
        <begin position="1"/>
        <end position="160"/>
    </location>
</feature>
<evidence type="ECO:0000313" key="3">
    <source>
        <dbReference type="EMBL" id="ABU41010.1"/>
    </source>
</evidence>
<dbReference type="InterPro" id="IPR038765">
    <property type="entry name" value="Papain-like_cys_pep_sf"/>
</dbReference>
<evidence type="ECO:0000259" key="2">
    <source>
        <dbReference type="SMART" id="SM00645"/>
    </source>
</evidence>
<reference evidence="3" key="1">
    <citation type="submission" date="2007-03" db="EMBL/GenBank/DDBJ databases">
        <title>Salmon louse (Lepeophtheirus salmonis) transcriptomes during post molting maturation and egg production, revealed using EST-sequencing and microarray analysis.</title>
        <authorList>
            <person name="Eichner C."/>
            <person name="Frost P."/>
            <person name="Dysvik B."/>
            <person name="Kristiansen B."/>
            <person name="Jonassen I."/>
            <person name="Nilsen F."/>
        </authorList>
    </citation>
    <scope>NUCLEOTIDE SEQUENCE</scope>
</reference>
<dbReference type="EMBL" id="EF490824">
    <property type="protein sequence ID" value="ABU41010.1"/>
    <property type="molecule type" value="mRNA"/>
</dbReference>
<name>A7TZ14_LEPSM</name>
<sequence>KKKNETQFSVQELIDCGLKVNLGACYGGHARDVIDYFKKNGAVLEENYKYRGEIKACTKVPKDKRIKLSGLIKRIVVLSFKNLAFNSTLVKQFLMEYGPLIVYAQGSPDKLQFYKSGVYNFKDNEDENHNMILVGYGKDEKSGFELSTFCIMGKQLVSIKTFPIKNIYPLSKPR</sequence>
<dbReference type="AlphaFoldDB" id="A7TZ14"/>
<organism evidence="3">
    <name type="scientific">Lepeophtheirus salmonis</name>
    <name type="common">Salmon louse</name>
    <name type="synonym">Caligus salmonis</name>
    <dbReference type="NCBI Taxonomy" id="72036"/>
    <lineage>
        <taxon>Eukaryota</taxon>
        <taxon>Metazoa</taxon>
        <taxon>Ecdysozoa</taxon>
        <taxon>Arthropoda</taxon>
        <taxon>Crustacea</taxon>
        <taxon>Multicrustacea</taxon>
        <taxon>Hexanauplia</taxon>
        <taxon>Copepoda</taxon>
        <taxon>Siphonostomatoida</taxon>
        <taxon>Caligidae</taxon>
        <taxon>Lepeophtheirus</taxon>
    </lineage>
</organism>
<comment type="similarity">
    <text evidence="1">Belongs to the peptidase C1 family.</text>
</comment>
<dbReference type="GO" id="GO:0006508">
    <property type="term" value="P:proteolysis"/>
    <property type="evidence" value="ECO:0007669"/>
    <property type="project" value="InterPro"/>
</dbReference>
<feature type="non-terminal residue" evidence="3">
    <location>
        <position position="1"/>
    </location>
</feature>
<dbReference type="Pfam" id="PF00112">
    <property type="entry name" value="Peptidase_C1"/>
    <property type="match status" value="1"/>
</dbReference>
<dbReference type="Gene3D" id="3.90.70.10">
    <property type="entry name" value="Cysteine proteinases"/>
    <property type="match status" value="1"/>
</dbReference>
<proteinExistence type="evidence at transcript level"/>
<accession>A7TZ14</accession>
<dbReference type="SMART" id="SM00645">
    <property type="entry name" value="Pept_C1"/>
    <property type="match status" value="1"/>
</dbReference>